<evidence type="ECO:0000313" key="2">
    <source>
        <dbReference type="Proteomes" id="UP000542776"/>
    </source>
</evidence>
<organism evidence="1 2">
    <name type="scientific">Aureimonas pseudogalii</name>
    <dbReference type="NCBI Taxonomy" id="1744844"/>
    <lineage>
        <taxon>Bacteria</taxon>
        <taxon>Pseudomonadati</taxon>
        <taxon>Pseudomonadota</taxon>
        <taxon>Alphaproteobacteria</taxon>
        <taxon>Hyphomicrobiales</taxon>
        <taxon>Aurantimonadaceae</taxon>
        <taxon>Aureimonas</taxon>
    </lineage>
</organism>
<evidence type="ECO:0000313" key="1">
    <source>
        <dbReference type="EMBL" id="MBB3997271.1"/>
    </source>
</evidence>
<reference evidence="1 2" key="1">
    <citation type="submission" date="2020-08" db="EMBL/GenBank/DDBJ databases">
        <title>Genomic Encyclopedia of Type Strains, Phase IV (KMG-IV): sequencing the most valuable type-strain genomes for metagenomic binning, comparative biology and taxonomic classification.</title>
        <authorList>
            <person name="Goeker M."/>
        </authorList>
    </citation>
    <scope>NUCLEOTIDE SEQUENCE [LARGE SCALE GENOMIC DNA]</scope>
    <source>
        <strain evidence="1 2">DSM 102238</strain>
    </source>
</reference>
<keyword evidence="2" id="KW-1185">Reference proteome</keyword>
<comment type="caution">
    <text evidence="1">The sequence shown here is derived from an EMBL/GenBank/DDBJ whole genome shotgun (WGS) entry which is preliminary data.</text>
</comment>
<gene>
    <name evidence="1" type="ORF">GGR04_001092</name>
</gene>
<dbReference type="EMBL" id="JACIEK010000001">
    <property type="protein sequence ID" value="MBB3997271.1"/>
    <property type="molecule type" value="Genomic_DNA"/>
</dbReference>
<proteinExistence type="predicted"/>
<dbReference type="RefSeq" id="WP_281383028.1">
    <property type="nucleotide sequence ID" value="NZ_JACIEK010000001.1"/>
</dbReference>
<dbReference type="AlphaFoldDB" id="A0A7W6EC24"/>
<name>A0A7W6EC24_9HYPH</name>
<protein>
    <submittedName>
        <fullName evidence="1">Uncharacterized protein</fullName>
    </submittedName>
</protein>
<sequence length="44" mass="4469">MAALLFPAIGAVHGTLAGMTWISTTLSLSNRSAASAEAFQTVGF</sequence>
<dbReference type="Proteomes" id="UP000542776">
    <property type="component" value="Unassembled WGS sequence"/>
</dbReference>
<accession>A0A7W6EC24</accession>